<dbReference type="AlphaFoldDB" id="A0AAJ0F5L5"/>
<evidence type="ECO:0000256" key="1">
    <source>
        <dbReference type="SAM" id="MobiDB-lite"/>
    </source>
</evidence>
<dbReference type="EMBL" id="MU839842">
    <property type="protein sequence ID" value="KAK1751483.1"/>
    <property type="molecule type" value="Genomic_DNA"/>
</dbReference>
<feature type="compositionally biased region" description="Low complexity" evidence="1">
    <location>
        <begin position="16"/>
        <end position="28"/>
    </location>
</feature>
<gene>
    <name evidence="3" type="ORF">QBC47DRAFT_417384</name>
</gene>
<feature type="compositionally biased region" description="Low complexity" evidence="1">
    <location>
        <begin position="317"/>
        <end position="330"/>
    </location>
</feature>
<feature type="region of interest" description="Disordered" evidence="1">
    <location>
        <begin position="162"/>
        <end position="203"/>
    </location>
</feature>
<proteinExistence type="predicted"/>
<keyword evidence="2" id="KW-0472">Membrane</keyword>
<feature type="compositionally biased region" description="Gly residues" evidence="1">
    <location>
        <begin position="166"/>
        <end position="199"/>
    </location>
</feature>
<evidence type="ECO:0000313" key="3">
    <source>
        <dbReference type="EMBL" id="KAK1751483.1"/>
    </source>
</evidence>
<evidence type="ECO:0000313" key="4">
    <source>
        <dbReference type="Proteomes" id="UP001239445"/>
    </source>
</evidence>
<feature type="region of interest" description="Disordered" evidence="1">
    <location>
        <begin position="1"/>
        <end position="46"/>
    </location>
</feature>
<protein>
    <submittedName>
        <fullName evidence="3">Uncharacterized protein</fullName>
    </submittedName>
</protein>
<feature type="transmembrane region" description="Helical" evidence="2">
    <location>
        <begin position="222"/>
        <end position="245"/>
    </location>
</feature>
<feature type="compositionally biased region" description="Basic and acidic residues" evidence="1">
    <location>
        <begin position="274"/>
        <end position="316"/>
    </location>
</feature>
<reference evidence="3" key="1">
    <citation type="submission" date="2023-06" db="EMBL/GenBank/DDBJ databases">
        <title>Genome-scale phylogeny and comparative genomics of the fungal order Sordariales.</title>
        <authorList>
            <consortium name="Lawrence Berkeley National Laboratory"/>
            <person name="Hensen N."/>
            <person name="Bonometti L."/>
            <person name="Westerberg I."/>
            <person name="Brannstrom I.O."/>
            <person name="Guillou S."/>
            <person name="Cros-Aarteil S."/>
            <person name="Calhoun S."/>
            <person name="Haridas S."/>
            <person name="Kuo A."/>
            <person name="Mondo S."/>
            <person name="Pangilinan J."/>
            <person name="Riley R."/>
            <person name="Labutti K."/>
            <person name="Andreopoulos B."/>
            <person name="Lipzen A."/>
            <person name="Chen C."/>
            <person name="Yanf M."/>
            <person name="Daum C."/>
            <person name="Ng V."/>
            <person name="Clum A."/>
            <person name="Steindorff A."/>
            <person name="Ohm R."/>
            <person name="Martin F."/>
            <person name="Silar P."/>
            <person name="Natvig D."/>
            <person name="Lalanne C."/>
            <person name="Gautier V."/>
            <person name="Ament-Velasquez S.L."/>
            <person name="Kruys A."/>
            <person name="Hutchinson M.I."/>
            <person name="Powell A.J."/>
            <person name="Barry K."/>
            <person name="Miller A.N."/>
            <person name="Grigoriev I.V."/>
            <person name="Debuchy R."/>
            <person name="Gladieux P."/>
            <person name="Thoren M.H."/>
            <person name="Johannesson H."/>
        </authorList>
    </citation>
    <scope>NUCLEOTIDE SEQUENCE</scope>
    <source>
        <strain evidence="3">PSN4</strain>
    </source>
</reference>
<evidence type="ECO:0000256" key="2">
    <source>
        <dbReference type="SAM" id="Phobius"/>
    </source>
</evidence>
<name>A0AAJ0F5L5_9PEZI</name>
<organism evidence="3 4">
    <name type="scientific">Echria macrotheca</name>
    <dbReference type="NCBI Taxonomy" id="438768"/>
    <lineage>
        <taxon>Eukaryota</taxon>
        <taxon>Fungi</taxon>
        <taxon>Dikarya</taxon>
        <taxon>Ascomycota</taxon>
        <taxon>Pezizomycotina</taxon>
        <taxon>Sordariomycetes</taxon>
        <taxon>Sordariomycetidae</taxon>
        <taxon>Sordariales</taxon>
        <taxon>Schizotheciaceae</taxon>
        <taxon>Echria</taxon>
    </lineage>
</organism>
<keyword evidence="2" id="KW-1133">Transmembrane helix</keyword>
<keyword evidence="2" id="KW-0812">Transmembrane</keyword>
<comment type="caution">
    <text evidence="3">The sequence shown here is derived from an EMBL/GenBank/DDBJ whole genome shotgun (WGS) entry which is preliminary data.</text>
</comment>
<keyword evidence="4" id="KW-1185">Reference proteome</keyword>
<sequence length="330" mass="32926">MPANIRAPAPAPAPAPAVSTAATTGTPSSPTPTTTPPAAPTASADPHFVGWSQVGLQSGTPIYSPGSCPASSTLSTSASFATCCDSGPSHPCTLYTSCEAGNSAVLGPAGGSSRCGTGSTCKTDTIYRTVSDVSSTVVVYCGTGPAGAAVWFREMPSPGVAVGDTVGSGGGSGGGNGGGNGNGNGNGSQGGSGGSGGDGSIPATPVPGNGYTFSAGAIGGGVVGFVFLVGLCVLACYCLGCLCGGRGRTGRTGRYVGGGGGGGYPMGNVGLSASEREQDRWREDEYARQIREQEDRRREAAEAERQRQQDAWDRQQQDAYYQQQQQNNNN</sequence>
<accession>A0AAJ0F5L5</accession>
<feature type="region of interest" description="Disordered" evidence="1">
    <location>
        <begin position="257"/>
        <end position="330"/>
    </location>
</feature>
<feature type="compositionally biased region" description="Pro residues" evidence="1">
    <location>
        <begin position="29"/>
        <end position="39"/>
    </location>
</feature>
<dbReference type="Proteomes" id="UP001239445">
    <property type="component" value="Unassembled WGS sequence"/>
</dbReference>